<dbReference type="RefSeq" id="WP_170030725.1">
    <property type="nucleotide sequence ID" value="NZ_JABDTL010000001.1"/>
</dbReference>
<dbReference type="EC" id="1.4.1.9" evidence="8"/>
<reference evidence="8 9" key="1">
    <citation type="submission" date="2020-08" db="EMBL/GenBank/DDBJ databases">
        <title>Genomic Encyclopedia of Type Strains, Phase IV (KMG-IV): sequencing the most valuable type-strain genomes for metagenomic binning, comparative biology and taxonomic classification.</title>
        <authorList>
            <person name="Goeker M."/>
        </authorList>
    </citation>
    <scope>NUCLEOTIDE SEQUENCE [LARGE SCALE GENOMIC DNA]</scope>
    <source>
        <strain evidence="8 9">DSM 29007</strain>
    </source>
</reference>
<dbReference type="Pfam" id="PF00208">
    <property type="entry name" value="ELFV_dehydrog"/>
    <property type="match status" value="1"/>
</dbReference>
<sequence>MRLREIQVAGWERVVEARDGAYHALIALHSTVLGPAVGGTRLWRYASTGDALHDVLRLSRGMTYKSALAGLDAGGGKSVILAPERIEDRAALFRAHGRAVQALGGAYVTADDVGTRAGDMDFIGEETAHVVGLSARSGDPSPRTARGVFRAIEAAVQHRSGAEGVRGLRVAVQGCGGVGRSLVSELRRAGAEVAVADVDAARADAVAAELGAEVVTPDVIHAIDADVFAPCALGGVLNEASIPELRAGIVAGGANNQLREPEDGARLAERGILYVPDYVANAGGVITGVHELRGRPAREAAARVEAIFDTATRVLRRAAQAGIPPHQAAGQLAEERIASAAGPLP</sequence>
<evidence type="ECO:0000256" key="6">
    <source>
        <dbReference type="RuleBase" id="RU004417"/>
    </source>
</evidence>
<dbReference type="GO" id="GO:0006520">
    <property type="term" value="P:amino acid metabolic process"/>
    <property type="evidence" value="ECO:0007669"/>
    <property type="project" value="InterPro"/>
</dbReference>
<evidence type="ECO:0000256" key="4">
    <source>
        <dbReference type="PIRSR" id="PIRSR000188-1"/>
    </source>
</evidence>
<gene>
    <name evidence="8" type="ORF">HNQ61_000157</name>
</gene>
<dbReference type="Pfam" id="PF02812">
    <property type="entry name" value="ELFV_dehydrog_N"/>
    <property type="match status" value="1"/>
</dbReference>
<feature type="binding site" evidence="5">
    <location>
        <begin position="174"/>
        <end position="179"/>
    </location>
    <ligand>
        <name>NAD(+)</name>
        <dbReference type="ChEBI" id="CHEBI:57540"/>
    </ligand>
</feature>
<dbReference type="InterPro" id="IPR016211">
    <property type="entry name" value="Glu/Phe/Leu/Val/Trp_DH_bac/arc"/>
</dbReference>
<dbReference type="Proteomes" id="UP000582837">
    <property type="component" value="Unassembled WGS sequence"/>
</dbReference>
<dbReference type="SMART" id="SM00839">
    <property type="entry name" value="ELFV_dehydrog"/>
    <property type="match status" value="1"/>
</dbReference>
<evidence type="ECO:0000313" key="8">
    <source>
        <dbReference type="EMBL" id="MBB6068546.1"/>
    </source>
</evidence>
<evidence type="ECO:0000313" key="9">
    <source>
        <dbReference type="Proteomes" id="UP000582837"/>
    </source>
</evidence>
<feature type="domain" description="Glutamate/phenylalanine/leucine/valine/L-tryptophan dehydrogenase C-terminal" evidence="7">
    <location>
        <begin position="138"/>
        <end position="342"/>
    </location>
</feature>
<dbReference type="PANTHER" id="PTHR42722">
    <property type="entry name" value="LEUCINE DEHYDROGENASE"/>
    <property type="match status" value="1"/>
</dbReference>
<dbReference type="Gene3D" id="3.40.50.720">
    <property type="entry name" value="NAD(P)-binding Rossmann-like Domain"/>
    <property type="match status" value="1"/>
</dbReference>
<keyword evidence="2 6" id="KW-0560">Oxidoreductase</keyword>
<keyword evidence="3 5" id="KW-0520">NAD</keyword>
<dbReference type="InterPro" id="IPR006096">
    <property type="entry name" value="Glu/Leu/Phe/Val/Trp_DH_C"/>
</dbReference>
<dbReference type="PRINTS" id="PR00082">
    <property type="entry name" value="GLFDHDRGNASE"/>
</dbReference>
<evidence type="ECO:0000256" key="5">
    <source>
        <dbReference type="PIRSR" id="PIRSR000188-2"/>
    </source>
</evidence>
<protein>
    <submittedName>
        <fullName evidence="8">Leucine dehydrogenase</fullName>
        <ecNumber evidence="8">1.4.1.9</ecNumber>
    </submittedName>
</protein>
<comment type="similarity">
    <text evidence="1 6">Belongs to the Glu/Leu/Phe/Val dehydrogenases family.</text>
</comment>
<dbReference type="PANTHER" id="PTHR42722:SF1">
    <property type="entry name" value="VALINE DEHYDROGENASE"/>
    <property type="match status" value="1"/>
</dbReference>
<dbReference type="Gene3D" id="3.40.50.10860">
    <property type="entry name" value="Leucine Dehydrogenase, chain A, domain 1"/>
    <property type="match status" value="1"/>
</dbReference>
<evidence type="ECO:0000256" key="2">
    <source>
        <dbReference type="ARBA" id="ARBA00023002"/>
    </source>
</evidence>
<dbReference type="AlphaFoldDB" id="A0A841GWE1"/>
<dbReference type="GO" id="GO:0000166">
    <property type="term" value="F:nucleotide binding"/>
    <property type="evidence" value="ECO:0007669"/>
    <property type="project" value="UniProtKB-KW"/>
</dbReference>
<dbReference type="InterPro" id="IPR006095">
    <property type="entry name" value="Glu/Leu/Phe/Val/Trp_DH"/>
</dbReference>
<dbReference type="InterPro" id="IPR006097">
    <property type="entry name" value="Glu/Leu/Phe/Val/Trp_DH_dimer"/>
</dbReference>
<keyword evidence="9" id="KW-1185">Reference proteome</keyword>
<comment type="caution">
    <text evidence="8">The sequence shown here is derived from an EMBL/GenBank/DDBJ whole genome shotgun (WGS) entry which is preliminary data.</text>
</comment>
<dbReference type="CDD" id="cd01075">
    <property type="entry name" value="NAD_bind_Leu_Phe_Val_DH"/>
    <property type="match status" value="1"/>
</dbReference>
<dbReference type="SUPFAM" id="SSF51735">
    <property type="entry name" value="NAD(P)-binding Rossmann-fold domains"/>
    <property type="match status" value="1"/>
</dbReference>
<dbReference type="EMBL" id="JACHIA010000001">
    <property type="protein sequence ID" value="MBB6068546.1"/>
    <property type="molecule type" value="Genomic_DNA"/>
</dbReference>
<dbReference type="SUPFAM" id="SSF53223">
    <property type="entry name" value="Aminoacid dehydrogenase-like, N-terminal domain"/>
    <property type="match status" value="1"/>
</dbReference>
<dbReference type="InterPro" id="IPR036291">
    <property type="entry name" value="NAD(P)-bd_dom_sf"/>
</dbReference>
<dbReference type="InterPro" id="IPR046346">
    <property type="entry name" value="Aminoacid_DH-like_N_sf"/>
</dbReference>
<evidence type="ECO:0000259" key="7">
    <source>
        <dbReference type="SMART" id="SM00839"/>
    </source>
</evidence>
<dbReference type="PIRSF" id="PIRSF000188">
    <property type="entry name" value="Phe_leu_dh"/>
    <property type="match status" value="1"/>
</dbReference>
<keyword evidence="5" id="KW-0547">Nucleotide-binding</keyword>
<accession>A0A841GWE1</accession>
<dbReference type="GO" id="GO:0050049">
    <property type="term" value="F:L-leucine dehydrogenase activity"/>
    <property type="evidence" value="ECO:0007669"/>
    <property type="project" value="UniProtKB-EC"/>
</dbReference>
<evidence type="ECO:0000256" key="3">
    <source>
        <dbReference type="ARBA" id="ARBA00023027"/>
    </source>
</evidence>
<organism evidence="8 9">
    <name type="scientific">Longimicrobium terrae</name>
    <dbReference type="NCBI Taxonomy" id="1639882"/>
    <lineage>
        <taxon>Bacteria</taxon>
        <taxon>Pseudomonadati</taxon>
        <taxon>Gemmatimonadota</taxon>
        <taxon>Longimicrobiia</taxon>
        <taxon>Longimicrobiales</taxon>
        <taxon>Longimicrobiaceae</taxon>
        <taxon>Longimicrobium</taxon>
    </lineage>
</organism>
<proteinExistence type="inferred from homology"/>
<feature type="active site" description="Proton donor/acceptor" evidence="4">
    <location>
        <position position="77"/>
    </location>
</feature>
<evidence type="ECO:0000256" key="1">
    <source>
        <dbReference type="ARBA" id="ARBA00006382"/>
    </source>
</evidence>
<name>A0A841GWE1_9BACT</name>